<evidence type="ECO:0000256" key="1">
    <source>
        <dbReference type="SAM" id="Coils"/>
    </source>
</evidence>
<proteinExistence type="predicted"/>
<gene>
    <name evidence="2" type="ORF">ECRASSUSDP1_LOCUS4436</name>
</gene>
<dbReference type="EMBL" id="CAMPGE010004256">
    <property type="protein sequence ID" value="CAI2363106.1"/>
    <property type="molecule type" value="Genomic_DNA"/>
</dbReference>
<keyword evidence="3" id="KW-1185">Reference proteome</keyword>
<feature type="coiled-coil region" evidence="1">
    <location>
        <begin position="201"/>
        <end position="277"/>
    </location>
</feature>
<name>A0AAD1X9X0_EUPCR</name>
<keyword evidence="1" id="KW-0175">Coiled coil</keyword>
<dbReference type="AlphaFoldDB" id="A0AAD1X9X0"/>
<evidence type="ECO:0000313" key="2">
    <source>
        <dbReference type="EMBL" id="CAI2363106.1"/>
    </source>
</evidence>
<sequence length="541" mass="62663">MKNKHIIPRRLQCSDSACKNRRFYFCRDHQVYSCRGCASKMHYKCQIVIIQDLTDLRTDVKEVQKLVVRFQELATENGLEVYLPNIDSVIKDYQGDLTEIERKINEAIAHDDHQQFDILRSQIREIQNHMADQQVIKDILFLSTTRNASRYGLPRVSDEFSSAIKVERTIETVVKHNIKLIEKKFASKAKEIEYQCKDRLSEEFKERIQTLQAQKEAQDIEIEEQKQATEQVLMQAQDMLKQKRETFTQNQALQSQMAQLERELSQKVKQIKRVKAQNKKDQEGISKMSEAMEENIIHVEESKEMVRDRIKNTYKDFNLDSTELALDMAEENSQKLVKAMGESKCALGDMHKLTIDRMVNEDTDLNEFMIYSSPSSLNLFVFNHSFLGGGKAVRIKFYLKGLKKILQRVTEEVYLECLVINETDLSKIVKWSSNAERLTVRYSKISTSASLDFSSSGQSKLKYLSFFNCGYSDWCNMRWDESPEKFEQIIVAIKNSSLKDSLTHINVRRCNISPSKVSELLSSHGLSHISAIDEINGPLDD</sequence>
<evidence type="ECO:0000313" key="3">
    <source>
        <dbReference type="Proteomes" id="UP001295684"/>
    </source>
</evidence>
<dbReference type="Proteomes" id="UP001295684">
    <property type="component" value="Unassembled WGS sequence"/>
</dbReference>
<protein>
    <submittedName>
        <fullName evidence="2">Uncharacterized protein</fullName>
    </submittedName>
</protein>
<organism evidence="2 3">
    <name type="scientific">Euplotes crassus</name>
    <dbReference type="NCBI Taxonomy" id="5936"/>
    <lineage>
        <taxon>Eukaryota</taxon>
        <taxon>Sar</taxon>
        <taxon>Alveolata</taxon>
        <taxon>Ciliophora</taxon>
        <taxon>Intramacronucleata</taxon>
        <taxon>Spirotrichea</taxon>
        <taxon>Hypotrichia</taxon>
        <taxon>Euplotida</taxon>
        <taxon>Euplotidae</taxon>
        <taxon>Moneuplotes</taxon>
    </lineage>
</organism>
<accession>A0AAD1X9X0</accession>
<comment type="caution">
    <text evidence="2">The sequence shown here is derived from an EMBL/GenBank/DDBJ whole genome shotgun (WGS) entry which is preliminary data.</text>
</comment>
<reference evidence="2" key="1">
    <citation type="submission" date="2023-07" db="EMBL/GenBank/DDBJ databases">
        <authorList>
            <consortium name="AG Swart"/>
            <person name="Singh M."/>
            <person name="Singh A."/>
            <person name="Seah K."/>
            <person name="Emmerich C."/>
        </authorList>
    </citation>
    <scope>NUCLEOTIDE SEQUENCE</scope>
    <source>
        <strain evidence="2">DP1</strain>
    </source>
</reference>